<feature type="compositionally biased region" description="Basic and acidic residues" evidence="10">
    <location>
        <begin position="192"/>
        <end position="202"/>
    </location>
</feature>
<dbReference type="SMR" id="B4NH18"/>
<keyword evidence="3" id="KW-0809">Transit peptide</keyword>
<dbReference type="STRING" id="7260.B4NH18"/>
<evidence type="ECO:0000256" key="6">
    <source>
        <dbReference type="ARBA" id="ARBA00023274"/>
    </source>
</evidence>
<dbReference type="InterPro" id="IPR051991">
    <property type="entry name" value="Mitoribosomal_protein_bL32"/>
</dbReference>
<sequence>MSKNLFLSITNFVKTIERLLLPHGGPPPAFALAGLDHQSHPQIERSANPLSPGFSLNELLGNGMLWAVPKHRRSVEKRLNRKFGYPEYTWKLLKEKRNLRSCVQCGHDHELGVLCPHCYNKVRQETQLMQDKIQEQLGLDPVEKEVIVLYEGEKAEEQADALENKRIVEMPKPRPMWFTKNLLQKSTQQTSETKEVKPSDLG</sequence>
<comment type="similarity">
    <text evidence="2">Belongs to the bacterial ribosomal protein bL32 family.</text>
</comment>
<keyword evidence="4" id="KW-0689">Ribosomal protein</keyword>
<proteinExistence type="inferred from homology"/>
<evidence type="ECO:0000256" key="1">
    <source>
        <dbReference type="ARBA" id="ARBA00004173"/>
    </source>
</evidence>
<evidence type="ECO:0000256" key="3">
    <source>
        <dbReference type="ARBA" id="ARBA00022946"/>
    </source>
</evidence>
<evidence type="ECO:0000313" key="11">
    <source>
        <dbReference type="EMBL" id="EDW84515.1"/>
    </source>
</evidence>
<dbReference type="eggNOG" id="KOG4080">
    <property type="taxonomic scope" value="Eukaryota"/>
</dbReference>
<organism evidence="11 12">
    <name type="scientific">Drosophila willistoni</name>
    <name type="common">Fruit fly</name>
    <dbReference type="NCBI Taxonomy" id="7260"/>
    <lineage>
        <taxon>Eukaryota</taxon>
        <taxon>Metazoa</taxon>
        <taxon>Ecdysozoa</taxon>
        <taxon>Arthropoda</taxon>
        <taxon>Hexapoda</taxon>
        <taxon>Insecta</taxon>
        <taxon>Pterygota</taxon>
        <taxon>Neoptera</taxon>
        <taxon>Endopterygota</taxon>
        <taxon>Diptera</taxon>
        <taxon>Brachycera</taxon>
        <taxon>Muscomorpha</taxon>
        <taxon>Ephydroidea</taxon>
        <taxon>Drosophilidae</taxon>
        <taxon>Drosophila</taxon>
        <taxon>Sophophora</taxon>
    </lineage>
</organism>
<dbReference type="AlphaFoldDB" id="B4NH18"/>
<evidence type="ECO:0000256" key="7">
    <source>
        <dbReference type="ARBA" id="ARBA00039935"/>
    </source>
</evidence>
<keyword evidence="12" id="KW-1185">Reference proteome</keyword>
<evidence type="ECO:0000256" key="4">
    <source>
        <dbReference type="ARBA" id="ARBA00022980"/>
    </source>
</evidence>
<dbReference type="GO" id="GO:0005762">
    <property type="term" value="C:mitochondrial large ribosomal subunit"/>
    <property type="evidence" value="ECO:0007669"/>
    <property type="project" value="TreeGrafter"/>
</dbReference>
<gene>
    <name evidence="11" type="primary">Dwil\GK14166</name>
    <name evidence="11" type="ORF">Dwil_GK14166</name>
</gene>
<dbReference type="PhylomeDB" id="B4NH18"/>
<dbReference type="SUPFAM" id="SSF57829">
    <property type="entry name" value="Zn-binding ribosomal proteins"/>
    <property type="match status" value="1"/>
</dbReference>
<dbReference type="EMBL" id="CH964272">
    <property type="protein sequence ID" value="EDW84515.1"/>
    <property type="molecule type" value="Genomic_DNA"/>
</dbReference>
<feature type="compositionally biased region" description="Polar residues" evidence="10">
    <location>
        <begin position="181"/>
        <end position="191"/>
    </location>
</feature>
<accession>B4NH18</accession>
<dbReference type="KEGG" id="dwi:6651346"/>
<dbReference type="InParanoid" id="B4NH18"/>
<dbReference type="GO" id="GO:0003735">
    <property type="term" value="F:structural constituent of ribosome"/>
    <property type="evidence" value="ECO:0007669"/>
    <property type="project" value="TreeGrafter"/>
</dbReference>
<dbReference type="Proteomes" id="UP000007798">
    <property type="component" value="Unassembled WGS sequence"/>
</dbReference>
<evidence type="ECO:0000256" key="8">
    <source>
        <dbReference type="ARBA" id="ARBA00042577"/>
    </source>
</evidence>
<dbReference type="HOGENOM" id="CLU_116455_0_0_1"/>
<dbReference type="FunCoup" id="B4NH18">
    <property type="interactions" value="416"/>
</dbReference>
<dbReference type="PANTHER" id="PTHR21026:SF2">
    <property type="entry name" value="LARGE RIBOSOMAL SUBUNIT PROTEIN BL32M"/>
    <property type="match status" value="1"/>
</dbReference>
<comment type="subcellular location">
    <subcellularLocation>
        <location evidence="1">Mitochondrion</location>
    </subcellularLocation>
</comment>
<name>B4NH18_DROWI</name>
<keyword evidence="6" id="KW-0687">Ribonucleoprotein</keyword>
<keyword evidence="5" id="KW-0496">Mitochondrion</keyword>
<dbReference type="OrthoDB" id="2014905at2759"/>
<evidence type="ECO:0000256" key="5">
    <source>
        <dbReference type="ARBA" id="ARBA00023128"/>
    </source>
</evidence>
<dbReference type="GO" id="GO:0006412">
    <property type="term" value="P:translation"/>
    <property type="evidence" value="ECO:0007669"/>
    <property type="project" value="InterPro"/>
</dbReference>
<reference evidence="11 12" key="1">
    <citation type="journal article" date="2007" name="Nature">
        <title>Evolution of genes and genomes on the Drosophila phylogeny.</title>
        <authorList>
            <consortium name="Drosophila 12 Genomes Consortium"/>
            <person name="Clark A.G."/>
            <person name="Eisen M.B."/>
            <person name="Smith D.R."/>
            <person name="Bergman C.M."/>
            <person name="Oliver B."/>
            <person name="Markow T.A."/>
            <person name="Kaufman T.C."/>
            <person name="Kellis M."/>
            <person name="Gelbart W."/>
            <person name="Iyer V.N."/>
            <person name="Pollard D.A."/>
            <person name="Sackton T.B."/>
            <person name="Larracuente A.M."/>
            <person name="Singh N.D."/>
            <person name="Abad J.P."/>
            <person name="Abt D.N."/>
            <person name="Adryan B."/>
            <person name="Aguade M."/>
            <person name="Akashi H."/>
            <person name="Anderson W.W."/>
            <person name="Aquadro C.F."/>
            <person name="Ardell D.H."/>
            <person name="Arguello R."/>
            <person name="Artieri C.G."/>
            <person name="Barbash D.A."/>
            <person name="Barker D."/>
            <person name="Barsanti P."/>
            <person name="Batterham P."/>
            <person name="Batzoglou S."/>
            <person name="Begun D."/>
            <person name="Bhutkar A."/>
            <person name="Blanco E."/>
            <person name="Bosak S.A."/>
            <person name="Bradley R.K."/>
            <person name="Brand A.D."/>
            <person name="Brent M.R."/>
            <person name="Brooks A.N."/>
            <person name="Brown R.H."/>
            <person name="Butlin R.K."/>
            <person name="Caggese C."/>
            <person name="Calvi B.R."/>
            <person name="Bernardo de Carvalho A."/>
            <person name="Caspi A."/>
            <person name="Castrezana S."/>
            <person name="Celniker S.E."/>
            <person name="Chang J.L."/>
            <person name="Chapple C."/>
            <person name="Chatterji S."/>
            <person name="Chinwalla A."/>
            <person name="Civetta A."/>
            <person name="Clifton S.W."/>
            <person name="Comeron J.M."/>
            <person name="Costello J.C."/>
            <person name="Coyne J.A."/>
            <person name="Daub J."/>
            <person name="David R.G."/>
            <person name="Delcher A.L."/>
            <person name="Delehaunty K."/>
            <person name="Do C.B."/>
            <person name="Ebling H."/>
            <person name="Edwards K."/>
            <person name="Eickbush T."/>
            <person name="Evans J.D."/>
            <person name="Filipski A."/>
            <person name="Findeiss S."/>
            <person name="Freyhult E."/>
            <person name="Fulton L."/>
            <person name="Fulton R."/>
            <person name="Garcia A.C."/>
            <person name="Gardiner A."/>
            <person name="Garfield D.A."/>
            <person name="Garvin B.E."/>
            <person name="Gibson G."/>
            <person name="Gilbert D."/>
            <person name="Gnerre S."/>
            <person name="Godfrey J."/>
            <person name="Good R."/>
            <person name="Gotea V."/>
            <person name="Gravely B."/>
            <person name="Greenberg A.J."/>
            <person name="Griffiths-Jones S."/>
            <person name="Gross S."/>
            <person name="Guigo R."/>
            <person name="Gustafson E.A."/>
            <person name="Haerty W."/>
            <person name="Hahn M.W."/>
            <person name="Halligan D.L."/>
            <person name="Halpern A.L."/>
            <person name="Halter G.M."/>
            <person name="Han M.V."/>
            <person name="Heger A."/>
            <person name="Hillier L."/>
            <person name="Hinrichs A.S."/>
            <person name="Holmes I."/>
            <person name="Hoskins R.A."/>
            <person name="Hubisz M.J."/>
            <person name="Hultmark D."/>
            <person name="Huntley M.A."/>
            <person name="Jaffe D.B."/>
            <person name="Jagadeeshan S."/>
            <person name="Jeck W.R."/>
            <person name="Johnson J."/>
            <person name="Jones C.D."/>
            <person name="Jordan W.C."/>
            <person name="Karpen G.H."/>
            <person name="Kataoka E."/>
            <person name="Keightley P.D."/>
            <person name="Kheradpour P."/>
            <person name="Kirkness E.F."/>
            <person name="Koerich L.B."/>
            <person name="Kristiansen K."/>
            <person name="Kudrna D."/>
            <person name="Kulathinal R.J."/>
            <person name="Kumar S."/>
            <person name="Kwok R."/>
            <person name="Lander E."/>
            <person name="Langley C.H."/>
            <person name="Lapoint R."/>
            <person name="Lazzaro B.P."/>
            <person name="Lee S.J."/>
            <person name="Levesque L."/>
            <person name="Li R."/>
            <person name="Lin C.F."/>
            <person name="Lin M.F."/>
            <person name="Lindblad-Toh K."/>
            <person name="Llopart A."/>
            <person name="Long M."/>
            <person name="Low L."/>
            <person name="Lozovsky E."/>
            <person name="Lu J."/>
            <person name="Luo M."/>
            <person name="Machado C.A."/>
            <person name="Makalowski W."/>
            <person name="Marzo M."/>
            <person name="Matsuda M."/>
            <person name="Matzkin L."/>
            <person name="McAllister B."/>
            <person name="McBride C.S."/>
            <person name="McKernan B."/>
            <person name="McKernan K."/>
            <person name="Mendez-Lago M."/>
            <person name="Minx P."/>
            <person name="Mollenhauer M.U."/>
            <person name="Montooth K."/>
            <person name="Mount S.M."/>
            <person name="Mu X."/>
            <person name="Myers E."/>
            <person name="Negre B."/>
            <person name="Newfeld S."/>
            <person name="Nielsen R."/>
            <person name="Noor M.A."/>
            <person name="O'Grady P."/>
            <person name="Pachter L."/>
            <person name="Papaceit M."/>
            <person name="Parisi M.J."/>
            <person name="Parisi M."/>
            <person name="Parts L."/>
            <person name="Pedersen J.S."/>
            <person name="Pesole G."/>
            <person name="Phillippy A.M."/>
            <person name="Ponting C.P."/>
            <person name="Pop M."/>
            <person name="Porcelli D."/>
            <person name="Powell J.R."/>
            <person name="Prohaska S."/>
            <person name="Pruitt K."/>
            <person name="Puig M."/>
            <person name="Quesneville H."/>
            <person name="Ram K.R."/>
            <person name="Rand D."/>
            <person name="Rasmussen M.D."/>
            <person name="Reed L.K."/>
            <person name="Reenan R."/>
            <person name="Reily A."/>
            <person name="Remington K.A."/>
            <person name="Rieger T.T."/>
            <person name="Ritchie M.G."/>
            <person name="Robin C."/>
            <person name="Rogers Y.H."/>
            <person name="Rohde C."/>
            <person name="Rozas J."/>
            <person name="Rubenfield M.J."/>
            <person name="Ruiz A."/>
            <person name="Russo S."/>
            <person name="Salzberg S.L."/>
            <person name="Sanchez-Gracia A."/>
            <person name="Saranga D.J."/>
            <person name="Sato H."/>
            <person name="Schaeffer S.W."/>
            <person name="Schatz M.C."/>
            <person name="Schlenke T."/>
            <person name="Schwartz R."/>
            <person name="Segarra C."/>
            <person name="Singh R.S."/>
            <person name="Sirot L."/>
            <person name="Sirota M."/>
            <person name="Sisneros N.B."/>
            <person name="Smith C.D."/>
            <person name="Smith T.F."/>
            <person name="Spieth J."/>
            <person name="Stage D.E."/>
            <person name="Stark A."/>
            <person name="Stephan W."/>
            <person name="Strausberg R.L."/>
            <person name="Strempel S."/>
            <person name="Sturgill D."/>
            <person name="Sutton G."/>
            <person name="Sutton G.G."/>
            <person name="Tao W."/>
            <person name="Teichmann S."/>
            <person name="Tobari Y.N."/>
            <person name="Tomimura Y."/>
            <person name="Tsolas J.M."/>
            <person name="Valente V.L."/>
            <person name="Venter E."/>
            <person name="Venter J.C."/>
            <person name="Vicario S."/>
            <person name="Vieira F.G."/>
            <person name="Vilella A.J."/>
            <person name="Villasante A."/>
            <person name="Walenz B."/>
            <person name="Wang J."/>
            <person name="Wasserman M."/>
            <person name="Watts T."/>
            <person name="Wilson D."/>
            <person name="Wilson R.K."/>
            <person name="Wing R.A."/>
            <person name="Wolfner M.F."/>
            <person name="Wong A."/>
            <person name="Wong G.K."/>
            <person name="Wu C.I."/>
            <person name="Wu G."/>
            <person name="Yamamoto D."/>
            <person name="Yang H.P."/>
            <person name="Yang S.P."/>
            <person name="Yorke J.A."/>
            <person name="Yoshida K."/>
            <person name="Zdobnov E."/>
            <person name="Zhang P."/>
            <person name="Zhang Y."/>
            <person name="Zimin A.V."/>
            <person name="Baldwin J."/>
            <person name="Abdouelleil A."/>
            <person name="Abdulkadir J."/>
            <person name="Abebe A."/>
            <person name="Abera B."/>
            <person name="Abreu J."/>
            <person name="Acer S.C."/>
            <person name="Aftuck L."/>
            <person name="Alexander A."/>
            <person name="An P."/>
            <person name="Anderson E."/>
            <person name="Anderson S."/>
            <person name="Arachi H."/>
            <person name="Azer M."/>
            <person name="Bachantsang P."/>
            <person name="Barry A."/>
            <person name="Bayul T."/>
            <person name="Berlin A."/>
            <person name="Bessette D."/>
            <person name="Bloom T."/>
            <person name="Blye J."/>
            <person name="Boguslavskiy L."/>
            <person name="Bonnet C."/>
            <person name="Boukhgalter B."/>
            <person name="Bourzgui I."/>
            <person name="Brown A."/>
            <person name="Cahill P."/>
            <person name="Channer S."/>
            <person name="Cheshatsang Y."/>
            <person name="Chuda L."/>
            <person name="Citroen M."/>
            <person name="Collymore A."/>
            <person name="Cooke P."/>
            <person name="Costello M."/>
            <person name="D'Aco K."/>
            <person name="Daza R."/>
            <person name="De Haan G."/>
            <person name="DeGray S."/>
            <person name="DeMaso C."/>
            <person name="Dhargay N."/>
            <person name="Dooley K."/>
            <person name="Dooley E."/>
            <person name="Doricent M."/>
            <person name="Dorje P."/>
            <person name="Dorjee K."/>
            <person name="Dupes A."/>
            <person name="Elong R."/>
            <person name="Falk J."/>
            <person name="Farina A."/>
            <person name="Faro S."/>
            <person name="Ferguson D."/>
            <person name="Fisher S."/>
            <person name="Foley C.D."/>
            <person name="Franke A."/>
            <person name="Friedrich D."/>
            <person name="Gadbois L."/>
            <person name="Gearin G."/>
            <person name="Gearin C.R."/>
            <person name="Giannoukos G."/>
            <person name="Goode T."/>
            <person name="Graham J."/>
            <person name="Grandbois E."/>
            <person name="Grewal S."/>
            <person name="Gyaltsen K."/>
            <person name="Hafez N."/>
            <person name="Hagos B."/>
            <person name="Hall J."/>
            <person name="Henson C."/>
            <person name="Hollinger A."/>
            <person name="Honan T."/>
            <person name="Huard M.D."/>
            <person name="Hughes L."/>
            <person name="Hurhula B."/>
            <person name="Husby M.E."/>
            <person name="Kamat A."/>
            <person name="Kanga B."/>
            <person name="Kashin S."/>
            <person name="Khazanovich D."/>
            <person name="Kisner P."/>
            <person name="Lance K."/>
            <person name="Lara M."/>
            <person name="Lee W."/>
            <person name="Lennon N."/>
            <person name="Letendre F."/>
            <person name="LeVine R."/>
            <person name="Lipovsky A."/>
            <person name="Liu X."/>
            <person name="Liu J."/>
            <person name="Liu S."/>
            <person name="Lokyitsang T."/>
            <person name="Lokyitsang Y."/>
            <person name="Lubonja R."/>
            <person name="Lui A."/>
            <person name="MacDonald P."/>
            <person name="Magnisalis V."/>
            <person name="Maru K."/>
            <person name="Matthews C."/>
            <person name="McCusker W."/>
            <person name="McDonough S."/>
            <person name="Mehta T."/>
            <person name="Meldrim J."/>
            <person name="Meneus L."/>
            <person name="Mihai O."/>
            <person name="Mihalev A."/>
            <person name="Mihova T."/>
            <person name="Mittelman R."/>
            <person name="Mlenga V."/>
            <person name="Montmayeur A."/>
            <person name="Mulrain L."/>
            <person name="Navidi A."/>
            <person name="Naylor J."/>
            <person name="Negash T."/>
            <person name="Nguyen T."/>
            <person name="Nguyen N."/>
            <person name="Nicol R."/>
            <person name="Norbu C."/>
            <person name="Norbu N."/>
            <person name="Novod N."/>
            <person name="O'Neill B."/>
            <person name="Osman S."/>
            <person name="Markiewicz E."/>
            <person name="Oyono O.L."/>
            <person name="Patti C."/>
            <person name="Phunkhang P."/>
            <person name="Pierre F."/>
            <person name="Priest M."/>
            <person name="Raghuraman S."/>
            <person name="Rege F."/>
            <person name="Reyes R."/>
            <person name="Rise C."/>
            <person name="Rogov P."/>
            <person name="Ross K."/>
            <person name="Ryan E."/>
            <person name="Settipalli S."/>
            <person name="Shea T."/>
            <person name="Sherpa N."/>
            <person name="Shi L."/>
            <person name="Shih D."/>
            <person name="Sparrow T."/>
            <person name="Spaulding J."/>
            <person name="Stalker J."/>
            <person name="Stange-Thomann N."/>
            <person name="Stavropoulos S."/>
            <person name="Stone C."/>
            <person name="Strader C."/>
            <person name="Tesfaye S."/>
            <person name="Thomson T."/>
            <person name="Thoulutsang Y."/>
            <person name="Thoulutsang D."/>
            <person name="Topham K."/>
            <person name="Topping I."/>
            <person name="Tsamla T."/>
            <person name="Vassiliev H."/>
            <person name="Vo A."/>
            <person name="Wangchuk T."/>
            <person name="Wangdi T."/>
            <person name="Weiand M."/>
            <person name="Wilkinson J."/>
            <person name="Wilson A."/>
            <person name="Yadav S."/>
            <person name="Young G."/>
            <person name="Yu Q."/>
            <person name="Zembek L."/>
            <person name="Zhong D."/>
            <person name="Zimmer A."/>
            <person name="Zwirko Z."/>
            <person name="Jaffe D.B."/>
            <person name="Alvarez P."/>
            <person name="Brockman W."/>
            <person name="Butler J."/>
            <person name="Chin C."/>
            <person name="Gnerre S."/>
            <person name="Grabherr M."/>
            <person name="Kleber M."/>
            <person name="Mauceli E."/>
            <person name="MacCallum I."/>
        </authorList>
    </citation>
    <scope>NUCLEOTIDE SEQUENCE [LARGE SCALE GENOMIC DNA]</scope>
    <source>
        <strain evidence="12">Tucson 14030-0811.24</strain>
    </source>
</reference>
<dbReference type="PANTHER" id="PTHR21026">
    <property type="entry name" value="39S RIBOSOMAL PROTEIN L32, MITOCHONDRIAL"/>
    <property type="match status" value="1"/>
</dbReference>
<evidence type="ECO:0000256" key="2">
    <source>
        <dbReference type="ARBA" id="ARBA00008560"/>
    </source>
</evidence>
<feature type="region of interest" description="Disordered" evidence="10">
    <location>
        <begin position="181"/>
        <end position="202"/>
    </location>
</feature>
<comment type="function">
    <text evidence="9">Component of the mitochondrial large ribosomal subunit (mt-LSU). The mitochondrial ribosome (mitoribosome) is a large ribonucleoprotein complex responsible for the synthesis of proteins inside mitochondria.</text>
</comment>
<evidence type="ECO:0000313" key="12">
    <source>
        <dbReference type="Proteomes" id="UP000007798"/>
    </source>
</evidence>
<evidence type="ECO:0000256" key="10">
    <source>
        <dbReference type="SAM" id="MobiDB-lite"/>
    </source>
</evidence>
<evidence type="ECO:0000256" key="9">
    <source>
        <dbReference type="ARBA" id="ARBA00045766"/>
    </source>
</evidence>
<protein>
    <recommendedName>
        <fullName evidence="7">Large ribosomal subunit protein bL32m</fullName>
    </recommendedName>
    <alternativeName>
        <fullName evidence="8">39S ribosomal protein L32, mitochondrial</fullName>
    </alternativeName>
</protein>
<dbReference type="InterPro" id="IPR011332">
    <property type="entry name" value="Ribosomal_zn-bd"/>
</dbReference>
<dbReference type="OMA" id="VLCPHCY"/>